<feature type="non-terminal residue" evidence="1">
    <location>
        <position position="1"/>
    </location>
</feature>
<comment type="caution">
    <text evidence="1">The sequence shown here is derived from an EMBL/GenBank/DDBJ whole genome shotgun (WGS) entry which is preliminary data.</text>
</comment>
<proteinExistence type="predicted"/>
<dbReference type="Proteomes" id="UP000676336">
    <property type="component" value="Unassembled WGS sequence"/>
</dbReference>
<dbReference type="Proteomes" id="UP000681720">
    <property type="component" value="Unassembled WGS sequence"/>
</dbReference>
<name>A0A8S2ZDK2_9BILA</name>
<dbReference type="EMBL" id="CAJOBI010105029">
    <property type="protein sequence ID" value="CAF4606289.1"/>
    <property type="molecule type" value="Genomic_DNA"/>
</dbReference>
<sequence>EQFRYLSTTLDSNNLNWIVLEERQDKHHHKIVRDRDRYYIAGGGIANRLFYTAQQSQIPATILLMFTDIGQEVQHANELLIRLNQWKKWCQVEQWQMPTSQRAWVETQTVPPIY</sequence>
<protein>
    <submittedName>
        <fullName evidence="1">Uncharacterized protein</fullName>
    </submittedName>
</protein>
<evidence type="ECO:0000313" key="2">
    <source>
        <dbReference type="EMBL" id="CAF5149201.1"/>
    </source>
</evidence>
<gene>
    <name evidence="2" type="ORF">GIL414_LOCUS64976</name>
    <name evidence="1" type="ORF">SMN809_LOCUS39284</name>
</gene>
<evidence type="ECO:0000313" key="1">
    <source>
        <dbReference type="EMBL" id="CAF4606289.1"/>
    </source>
</evidence>
<accession>A0A8S2ZDK2</accession>
<evidence type="ECO:0000313" key="3">
    <source>
        <dbReference type="Proteomes" id="UP000676336"/>
    </source>
</evidence>
<reference evidence="1" key="1">
    <citation type="submission" date="2021-02" db="EMBL/GenBank/DDBJ databases">
        <authorList>
            <person name="Nowell W R."/>
        </authorList>
    </citation>
    <scope>NUCLEOTIDE SEQUENCE</scope>
</reference>
<organism evidence="1 3">
    <name type="scientific">Rotaria magnacalcarata</name>
    <dbReference type="NCBI Taxonomy" id="392030"/>
    <lineage>
        <taxon>Eukaryota</taxon>
        <taxon>Metazoa</taxon>
        <taxon>Spiralia</taxon>
        <taxon>Gnathifera</taxon>
        <taxon>Rotifera</taxon>
        <taxon>Eurotatoria</taxon>
        <taxon>Bdelloidea</taxon>
        <taxon>Philodinida</taxon>
        <taxon>Philodinidae</taxon>
        <taxon>Rotaria</taxon>
    </lineage>
</organism>
<dbReference type="EMBL" id="CAJOBJ010286232">
    <property type="protein sequence ID" value="CAF5149201.1"/>
    <property type="molecule type" value="Genomic_DNA"/>
</dbReference>
<dbReference type="AlphaFoldDB" id="A0A8S2ZDK2"/>